<dbReference type="InterPro" id="IPR036249">
    <property type="entry name" value="Thioredoxin-like_sf"/>
</dbReference>
<dbReference type="Proteomes" id="UP000266340">
    <property type="component" value="Unassembled WGS sequence"/>
</dbReference>
<dbReference type="EMBL" id="QXJM01000039">
    <property type="protein sequence ID" value="RIE02641.1"/>
    <property type="molecule type" value="Genomic_DNA"/>
</dbReference>
<name>A0A398CTK1_9BACL</name>
<evidence type="ECO:0000313" key="1">
    <source>
        <dbReference type="EMBL" id="RIE02641.1"/>
    </source>
</evidence>
<comment type="caution">
    <text evidence="1">The sequence shown here is derived from an EMBL/GenBank/DDBJ whole genome shotgun (WGS) entry which is preliminary data.</text>
</comment>
<organism evidence="1 2">
    <name type="scientific">Cohnella faecalis</name>
    <dbReference type="NCBI Taxonomy" id="2315694"/>
    <lineage>
        <taxon>Bacteria</taxon>
        <taxon>Bacillati</taxon>
        <taxon>Bacillota</taxon>
        <taxon>Bacilli</taxon>
        <taxon>Bacillales</taxon>
        <taxon>Paenibacillaceae</taxon>
        <taxon>Cohnella</taxon>
    </lineage>
</organism>
<dbReference type="Pfam" id="PF14595">
    <property type="entry name" value="Thioredoxin_9"/>
    <property type="match status" value="1"/>
</dbReference>
<dbReference type="SUPFAM" id="SSF52833">
    <property type="entry name" value="Thioredoxin-like"/>
    <property type="match status" value="1"/>
</dbReference>
<dbReference type="RefSeq" id="WP_119150678.1">
    <property type="nucleotide sequence ID" value="NZ_JBHSOV010000059.1"/>
</dbReference>
<gene>
    <name evidence="1" type="ORF">D3H35_18350</name>
</gene>
<sequence length="190" mass="21595">MSSGQQLADKLGKGLKPRQFMESMTKNKEAFASWHEKFAWPDSELQEFFESLNNRDDLRCLILAADWCGDVVRNVPVVFQATETAGIPTEVLIMEDHLDLMDQHLTMGGRAIPVVLFTDTGGVLLGKWGARPQYVQEVMNAFKQANPDREAPDYQEKIAVARQEMMRRYGEDTGYQALILNELRDVLSRV</sequence>
<proteinExistence type="predicted"/>
<reference evidence="1 2" key="1">
    <citation type="submission" date="2018-09" db="EMBL/GenBank/DDBJ databases">
        <title>Cohnella cavernae sp. nov., isolated from a karst cave.</title>
        <authorList>
            <person name="Zhu H."/>
        </authorList>
    </citation>
    <scope>NUCLEOTIDE SEQUENCE [LARGE SCALE GENOMIC DNA]</scope>
    <source>
        <strain evidence="1 2">K2E09-144</strain>
    </source>
</reference>
<dbReference type="OrthoDB" id="6120799at2"/>
<evidence type="ECO:0000313" key="2">
    <source>
        <dbReference type="Proteomes" id="UP000266340"/>
    </source>
</evidence>
<protein>
    <submittedName>
        <fullName evidence="1">Thioredoxin family protein</fullName>
    </submittedName>
</protein>
<dbReference type="AlphaFoldDB" id="A0A398CTK1"/>
<accession>A0A398CTK1</accession>
<dbReference type="Gene3D" id="3.40.30.10">
    <property type="entry name" value="Glutaredoxin"/>
    <property type="match status" value="1"/>
</dbReference>
<keyword evidence="2" id="KW-1185">Reference proteome</keyword>